<dbReference type="SUPFAM" id="SSF88697">
    <property type="entry name" value="PUA domain-like"/>
    <property type="match status" value="1"/>
</dbReference>
<organism evidence="10 11">
    <name type="scientific">Salinicola corii</name>
    <dbReference type="NCBI Taxonomy" id="2606937"/>
    <lineage>
        <taxon>Bacteria</taxon>
        <taxon>Pseudomonadati</taxon>
        <taxon>Pseudomonadota</taxon>
        <taxon>Gammaproteobacteria</taxon>
        <taxon>Oceanospirillales</taxon>
        <taxon>Halomonadaceae</taxon>
        <taxon>Salinicola</taxon>
    </lineage>
</organism>
<keyword evidence="4 5" id="KW-0413">Isomerase</keyword>
<dbReference type="InterPro" id="IPR015947">
    <property type="entry name" value="PUA-like_sf"/>
</dbReference>
<dbReference type="GO" id="GO:0031119">
    <property type="term" value="P:tRNA pseudouridine synthesis"/>
    <property type="evidence" value="ECO:0007669"/>
    <property type="project" value="UniProtKB-UniRule"/>
</dbReference>
<evidence type="ECO:0000313" key="10">
    <source>
        <dbReference type="EMBL" id="KAA0018316.1"/>
    </source>
</evidence>
<dbReference type="HAMAP" id="MF_01080">
    <property type="entry name" value="TruB_bact"/>
    <property type="match status" value="1"/>
</dbReference>
<keyword evidence="11" id="KW-1185">Reference proteome</keyword>
<evidence type="ECO:0000256" key="2">
    <source>
        <dbReference type="ARBA" id="ARBA00005642"/>
    </source>
</evidence>
<dbReference type="EC" id="5.4.99.25" evidence="5"/>
<dbReference type="Pfam" id="PF09157">
    <property type="entry name" value="TruB-C_2"/>
    <property type="match status" value="1"/>
</dbReference>
<dbReference type="InterPro" id="IPR036974">
    <property type="entry name" value="PUA_sf"/>
</dbReference>
<evidence type="ECO:0000313" key="11">
    <source>
        <dbReference type="Proteomes" id="UP000466024"/>
    </source>
</evidence>
<feature type="active site" description="Nucleophile" evidence="5">
    <location>
        <position position="47"/>
    </location>
</feature>
<comment type="function">
    <text evidence="5">Responsible for synthesis of pseudouridine from uracil-55 in the psi GC loop of transfer RNAs.</text>
</comment>
<dbReference type="AlphaFoldDB" id="A0A640WEA8"/>
<sequence>MARRRKGLPINGVLLLDKPQGLSSNHALQRARRLFQARKAGHTGTLDPMATGLLPVCLGEATKFSAHLLEADKVYRTRIQFGAVTDTGDAEGEVIERQAMPATLDRDAVEAVLERFRGEIEQIPPMYSALKHQGRKLYELARQGETVARAPRRVTIYDMRPLEWEPDGVWLQVRCSKGTYIRTLAEDIGAALGFGAHITALERLETGPFDSEGRLSFEALEAMSDEERLARLLPVDVMLEHLPTLSVTETVARQLLLGQRAAVAGTELAPGATARLYRDKSFLGLVELTAQGEVAPRRLVDTAALDLDPVESRQVSTGGEGQSVGIDSMHPSS</sequence>
<dbReference type="Pfam" id="PF01509">
    <property type="entry name" value="TruB_N"/>
    <property type="match status" value="1"/>
</dbReference>
<dbReference type="Proteomes" id="UP000466024">
    <property type="component" value="Unassembled WGS sequence"/>
</dbReference>
<dbReference type="NCBIfam" id="TIGR00431">
    <property type="entry name" value="TruB"/>
    <property type="match status" value="1"/>
</dbReference>
<dbReference type="Pfam" id="PF16198">
    <property type="entry name" value="TruB_C_2"/>
    <property type="match status" value="1"/>
</dbReference>
<evidence type="ECO:0000256" key="4">
    <source>
        <dbReference type="ARBA" id="ARBA00023235"/>
    </source>
</evidence>
<reference evidence="10 11" key="1">
    <citation type="submission" date="2019-08" db="EMBL/GenBank/DDBJ databases">
        <title>Bioinformatics analysis of the strain L3 and L5.</title>
        <authorList>
            <person name="Li X."/>
        </authorList>
    </citation>
    <scope>NUCLEOTIDE SEQUENCE [LARGE SCALE GENOMIC DNA]</scope>
    <source>
        <strain evidence="10 11">L3</strain>
    </source>
</reference>
<evidence type="ECO:0000259" key="7">
    <source>
        <dbReference type="Pfam" id="PF01509"/>
    </source>
</evidence>
<dbReference type="RefSeq" id="WP_149435517.1">
    <property type="nucleotide sequence ID" value="NZ_VTPX01000005.1"/>
</dbReference>
<evidence type="ECO:0000256" key="6">
    <source>
        <dbReference type="SAM" id="MobiDB-lite"/>
    </source>
</evidence>
<comment type="caution">
    <text evidence="10">The sequence shown here is derived from an EMBL/GenBank/DDBJ whole genome shotgun (WGS) entry which is preliminary data.</text>
</comment>
<evidence type="ECO:0000256" key="1">
    <source>
        <dbReference type="ARBA" id="ARBA00000385"/>
    </source>
</evidence>
<dbReference type="GO" id="GO:0003723">
    <property type="term" value="F:RNA binding"/>
    <property type="evidence" value="ECO:0007669"/>
    <property type="project" value="InterPro"/>
</dbReference>
<dbReference type="SUPFAM" id="SSF55120">
    <property type="entry name" value="Pseudouridine synthase"/>
    <property type="match status" value="1"/>
</dbReference>
<dbReference type="InterPro" id="IPR020103">
    <property type="entry name" value="PsdUridine_synth_cat_dom_sf"/>
</dbReference>
<proteinExistence type="inferred from homology"/>
<name>A0A640WEA8_9GAMM</name>
<evidence type="ECO:0000259" key="9">
    <source>
        <dbReference type="Pfam" id="PF16198"/>
    </source>
</evidence>
<feature type="domain" description="tRNA pseudouridine synthase II TruB subfamily 1 C-terminal" evidence="8">
    <location>
        <begin position="243"/>
        <end position="300"/>
    </location>
</feature>
<dbReference type="EMBL" id="VTPX01000005">
    <property type="protein sequence ID" value="KAA0018316.1"/>
    <property type="molecule type" value="Genomic_DNA"/>
</dbReference>
<evidence type="ECO:0000256" key="5">
    <source>
        <dbReference type="HAMAP-Rule" id="MF_01080"/>
    </source>
</evidence>
<comment type="similarity">
    <text evidence="2 5">Belongs to the pseudouridine synthase TruB family. Type 1 subfamily.</text>
</comment>
<dbReference type="CDD" id="cd02573">
    <property type="entry name" value="PseudoU_synth_EcTruB"/>
    <property type="match status" value="1"/>
</dbReference>
<evidence type="ECO:0000256" key="3">
    <source>
        <dbReference type="ARBA" id="ARBA00022694"/>
    </source>
</evidence>
<dbReference type="FunFam" id="3.30.2350.10:FF:000011">
    <property type="entry name" value="tRNA pseudouridine synthase B"/>
    <property type="match status" value="1"/>
</dbReference>
<dbReference type="InterPro" id="IPR002501">
    <property type="entry name" value="PsdUridine_synth_N"/>
</dbReference>
<dbReference type="InterPro" id="IPR014780">
    <property type="entry name" value="tRNA_psdUridine_synth_TruB"/>
</dbReference>
<dbReference type="Gene3D" id="2.30.130.10">
    <property type="entry name" value="PUA domain"/>
    <property type="match status" value="1"/>
</dbReference>
<feature type="domain" description="Pseudouridine synthase II N-terminal" evidence="7">
    <location>
        <begin position="32"/>
        <end position="181"/>
    </location>
</feature>
<dbReference type="GO" id="GO:0160148">
    <property type="term" value="F:tRNA pseudouridine(55) synthase activity"/>
    <property type="evidence" value="ECO:0007669"/>
    <property type="project" value="UniProtKB-EC"/>
</dbReference>
<gene>
    <name evidence="5 10" type="primary">truB</name>
    <name evidence="10" type="ORF">F0A16_11435</name>
</gene>
<protein>
    <recommendedName>
        <fullName evidence="5">tRNA pseudouridine synthase B</fullName>
        <ecNumber evidence="5">5.4.99.25</ecNumber>
    </recommendedName>
    <alternativeName>
        <fullName evidence="5">tRNA pseudouridine(55) synthase</fullName>
        <shortName evidence="5">Psi55 synthase</shortName>
    </alternativeName>
    <alternativeName>
        <fullName evidence="5">tRNA pseudouridylate synthase</fullName>
    </alternativeName>
    <alternativeName>
        <fullName evidence="5">tRNA-uridine isomerase</fullName>
    </alternativeName>
</protein>
<dbReference type="PANTHER" id="PTHR13767">
    <property type="entry name" value="TRNA-PSEUDOURIDINE SYNTHASE"/>
    <property type="match status" value="1"/>
</dbReference>
<dbReference type="InterPro" id="IPR032819">
    <property type="entry name" value="TruB_C"/>
</dbReference>
<feature type="domain" description="tRNA pseudouridylate synthase B C-terminal" evidence="9">
    <location>
        <begin position="182"/>
        <end position="239"/>
    </location>
</feature>
<accession>A0A640WEA8</accession>
<dbReference type="Gene3D" id="3.30.2350.10">
    <property type="entry name" value="Pseudouridine synthase"/>
    <property type="match status" value="1"/>
</dbReference>
<dbReference type="GO" id="GO:1990481">
    <property type="term" value="P:mRNA pseudouridine synthesis"/>
    <property type="evidence" value="ECO:0007669"/>
    <property type="project" value="TreeGrafter"/>
</dbReference>
<evidence type="ECO:0000259" key="8">
    <source>
        <dbReference type="Pfam" id="PF09157"/>
    </source>
</evidence>
<comment type="catalytic activity">
    <reaction evidence="1 5">
        <text>uridine(55) in tRNA = pseudouridine(55) in tRNA</text>
        <dbReference type="Rhea" id="RHEA:42532"/>
        <dbReference type="Rhea" id="RHEA-COMP:10101"/>
        <dbReference type="Rhea" id="RHEA-COMP:10102"/>
        <dbReference type="ChEBI" id="CHEBI:65314"/>
        <dbReference type="ChEBI" id="CHEBI:65315"/>
        <dbReference type="EC" id="5.4.99.25"/>
    </reaction>
</comment>
<dbReference type="InterPro" id="IPR015240">
    <property type="entry name" value="tRNA_sdUridine_synth_fam1_C"/>
</dbReference>
<feature type="region of interest" description="Disordered" evidence="6">
    <location>
        <begin position="310"/>
        <end position="333"/>
    </location>
</feature>
<dbReference type="PANTHER" id="PTHR13767:SF2">
    <property type="entry name" value="PSEUDOURIDYLATE SYNTHASE TRUB1"/>
    <property type="match status" value="1"/>
</dbReference>
<keyword evidence="3 5" id="KW-0819">tRNA processing</keyword>